<feature type="coiled-coil region" evidence="8">
    <location>
        <begin position="402"/>
        <end position="469"/>
    </location>
</feature>
<feature type="region of interest" description="Disordered" evidence="9">
    <location>
        <begin position="293"/>
        <end position="333"/>
    </location>
</feature>
<evidence type="ECO:0000256" key="5">
    <source>
        <dbReference type="ARBA" id="ARBA00022963"/>
    </source>
</evidence>
<protein>
    <recommendedName>
        <fullName evidence="3">phospholipase D</fullName>
        <ecNumber evidence="3">3.1.4.4</ecNumber>
    </recommendedName>
</protein>
<sequence>MDIQAHFNDIRAVIAADLDRARQSIDAAVAWLTDPTLFEALLQAARRGCRVRLALLDDAINRQSGLNLERLRAAGGETFWIPEAEERGAGSLHHKFCVIDGDGVITGSYNWTCRASRADENILRVWGDAALAQGYLAAFDRLLEKYGLRPAVPPLDTQQVMRRLEVLRNLLLLEDFDTVAAQWPRLEAARALAPIAELLDRLRAEDWAAALDRIQAVLARGLAVVAWQDPALAALRLELLTLEAQIVALSSEQAELERQIEEFAHQQHLAVGEAMAECLHLRREYWRRRAERSHAEADQTAQAEAEADQAEFQRDREAFDRAPRPASLDADQQQELKRLYREAVMRCHPDRVTEADQAAAQTIFVQVQRAYQQNDLDTLNRLHRHLTDGQPFADPAQVWTEQEQLRGRMSRLRLEVERWLAEIRALRASETYQTLAAQPDWAAYFARVRQRLEEECAELRQKIAENGNA</sequence>
<comment type="catalytic activity">
    <reaction evidence="1">
        <text>a 1,2-diacyl-sn-glycero-3-phosphocholine + H2O = a 1,2-diacyl-sn-glycero-3-phosphate + choline + H(+)</text>
        <dbReference type="Rhea" id="RHEA:14445"/>
        <dbReference type="ChEBI" id="CHEBI:15354"/>
        <dbReference type="ChEBI" id="CHEBI:15377"/>
        <dbReference type="ChEBI" id="CHEBI:15378"/>
        <dbReference type="ChEBI" id="CHEBI:57643"/>
        <dbReference type="ChEBI" id="CHEBI:58608"/>
        <dbReference type="EC" id="3.1.4.4"/>
    </reaction>
</comment>
<keyword evidence="7" id="KW-0143">Chaperone</keyword>
<dbReference type="Proteomes" id="UP000019184">
    <property type="component" value="Unassembled WGS sequence"/>
</dbReference>
<dbReference type="RefSeq" id="WP_034434116.1">
    <property type="nucleotide sequence ID" value="NZ_CBTK010000223.1"/>
</dbReference>
<comment type="similarity">
    <text evidence="2">Belongs to the phospholipase D family.</text>
</comment>
<evidence type="ECO:0000256" key="7">
    <source>
        <dbReference type="ARBA" id="ARBA00023186"/>
    </source>
</evidence>
<keyword evidence="12" id="KW-1185">Reference proteome</keyword>
<dbReference type="EMBL" id="CBTK010000223">
    <property type="protein sequence ID" value="CDH45915.1"/>
    <property type="molecule type" value="Genomic_DNA"/>
</dbReference>
<evidence type="ECO:0000259" key="10">
    <source>
        <dbReference type="PROSITE" id="PS50035"/>
    </source>
</evidence>
<dbReference type="InterPro" id="IPR001623">
    <property type="entry name" value="DnaJ_domain"/>
</dbReference>
<feature type="coiled-coil region" evidence="8">
    <location>
        <begin position="232"/>
        <end position="266"/>
    </location>
</feature>
<feature type="domain" description="PLD phosphodiesterase" evidence="10">
    <location>
        <begin position="88"/>
        <end position="115"/>
    </location>
</feature>
<feature type="compositionally biased region" description="Basic and acidic residues" evidence="9">
    <location>
        <begin position="311"/>
        <end position="323"/>
    </location>
</feature>
<evidence type="ECO:0000313" key="11">
    <source>
        <dbReference type="EMBL" id="CDH45915.1"/>
    </source>
</evidence>
<dbReference type="Pfam" id="PF13091">
    <property type="entry name" value="PLDc_2"/>
    <property type="match status" value="1"/>
</dbReference>
<dbReference type="PANTHER" id="PTHR43856">
    <property type="entry name" value="CARDIOLIPIN HYDROLASE"/>
    <property type="match status" value="1"/>
</dbReference>
<dbReference type="SUPFAM" id="SSF46565">
    <property type="entry name" value="Chaperone J-domain"/>
    <property type="match status" value="1"/>
</dbReference>
<dbReference type="CDD" id="cd09174">
    <property type="entry name" value="PLDc_Nuc_like_unchar2"/>
    <property type="match status" value="1"/>
</dbReference>
<dbReference type="OrthoDB" id="9762009at2"/>
<keyword evidence="8" id="KW-0175">Coiled coil</keyword>
<dbReference type="GO" id="GO:0016042">
    <property type="term" value="P:lipid catabolic process"/>
    <property type="evidence" value="ECO:0007669"/>
    <property type="project" value="UniProtKB-KW"/>
</dbReference>
<keyword evidence="5" id="KW-0442">Lipid degradation</keyword>
<dbReference type="GO" id="GO:0006793">
    <property type="term" value="P:phosphorus metabolic process"/>
    <property type="evidence" value="ECO:0007669"/>
    <property type="project" value="UniProtKB-ARBA"/>
</dbReference>
<dbReference type="PANTHER" id="PTHR43856:SF1">
    <property type="entry name" value="MITOCHONDRIAL CARDIOLIPIN HYDROLASE"/>
    <property type="match status" value="1"/>
</dbReference>
<dbReference type="GO" id="GO:0004630">
    <property type="term" value="F:phospholipase D activity"/>
    <property type="evidence" value="ECO:0007669"/>
    <property type="project" value="UniProtKB-EC"/>
</dbReference>
<keyword evidence="6" id="KW-0443">Lipid metabolism</keyword>
<proteinExistence type="inferred from homology"/>
<dbReference type="InterPro" id="IPR001736">
    <property type="entry name" value="PLipase_D/transphosphatidylase"/>
</dbReference>
<evidence type="ECO:0000256" key="8">
    <source>
        <dbReference type="SAM" id="Coils"/>
    </source>
</evidence>
<name>A0A7U7J527_9GAMM</name>
<dbReference type="Gene3D" id="1.10.287.110">
    <property type="entry name" value="DnaJ domain"/>
    <property type="match status" value="1"/>
</dbReference>
<dbReference type="InterPro" id="IPR025202">
    <property type="entry name" value="PLD-like_dom"/>
</dbReference>
<dbReference type="GO" id="GO:0016891">
    <property type="term" value="F:RNA endonuclease activity producing 5'-phosphomonoesters, hydrolytic mechanism"/>
    <property type="evidence" value="ECO:0007669"/>
    <property type="project" value="TreeGrafter"/>
</dbReference>
<organism evidence="11 12">
    <name type="scientific">Candidatus Contendobacter odensis Run_B_J11</name>
    <dbReference type="NCBI Taxonomy" id="1400861"/>
    <lineage>
        <taxon>Bacteria</taxon>
        <taxon>Pseudomonadati</taxon>
        <taxon>Pseudomonadota</taxon>
        <taxon>Gammaproteobacteria</taxon>
        <taxon>Candidatus Competibacteraceae</taxon>
        <taxon>Candidatus Contendibacter</taxon>
    </lineage>
</organism>
<reference evidence="11 12" key="1">
    <citation type="journal article" date="2014" name="ISME J.">
        <title>Candidatus Competibacter-lineage genomes retrieved from metagenomes reveal functional metabolic diversity.</title>
        <authorList>
            <person name="McIlroy S.J."/>
            <person name="Albertsen M."/>
            <person name="Andresen E.K."/>
            <person name="Saunders A.M."/>
            <person name="Kristiansen R."/>
            <person name="Stokholm-Bjerregaard M."/>
            <person name="Nielsen K.L."/>
            <person name="Nielsen P.H."/>
        </authorList>
    </citation>
    <scope>NUCLEOTIDE SEQUENCE [LARGE SCALE GENOMIC DNA]</scope>
    <source>
        <strain evidence="11 12">Run_B_J11</strain>
    </source>
</reference>
<dbReference type="AlphaFoldDB" id="A0A7U7J527"/>
<evidence type="ECO:0000313" key="12">
    <source>
        <dbReference type="Proteomes" id="UP000019184"/>
    </source>
</evidence>
<evidence type="ECO:0000256" key="3">
    <source>
        <dbReference type="ARBA" id="ARBA00012027"/>
    </source>
</evidence>
<dbReference type="Gene3D" id="3.30.870.10">
    <property type="entry name" value="Endonuclease Chain A"/>
    <property type="match status" value="1"/>
</dbReference>
<dbReference type="SUPFAM" id="SSF56024">
    <property type="entry name" value="Phospholipase D/nuclease"/>
    <property type="match status" value="1"/>
</dbReference>
<gene>
    <name evidence="11" type="ORF">BN874_30047</name>
</gene>
<keyword evidence="4 11" id="KW-0378">Hydrolase</keyword>
<evidence type="ECO:0000256" key="2">
    <source>
        <dbReference type="ARBA" id="ARBA00008664"/>
    </source>
</evidence>
<accession>A0A7U7J527</accession>
<dbReference type="CDD" id="cd06257">
    <property type="entry name" value="DnaJ"/>
    <property type="match status" value="1"/>
</dbReference>
<dbReference type="PROSITE" id="PS50035">
    <property type="entry name" value="PLD"/>
    <property type="match status" value="1"/>
</dbReference>
<dbReference type="InterPro" id="IPR036869">
    <property type="entry name" value="J_dom_sf"/>
</dbReference>
<evidence type="ECO:0000256" key="6">
    <source>
        <dbReference type="ARBA" id="ARBA00023098"/>
    </source>
</evidence>
<dbReference type="EC" id="3.1.4.4" evidence="3"/>
<evidence type="ECO:0000256" key="1">
    <source>
        <dbReference type="ARBA" id="ARBA00000798"/>
    </source>
</evidence>
<comment type="caution">
    <text evidence="11">The sequence shown here is derived from an EMBL/GenBank/DDBJ whole genome shotgun (WGS) entry which is preliminary data.</text>
</comment>
<evidence type="ECO:0000256" key="4">
    <source>
        <dbReference type="ARBA" id="ARBA00022801"/>
    </source>
</evidence>
<evidence type="ECO:0000256" key="9">
    <source>
        <dbReference type="SAM" id="MobiDB-lite"/>
    </source>
</evidence>
<dbReference type="InterPro" id="IPR051406">
    <property type="entry name" value="PLD_domain"/>
</dbReference>